<keyword evidence="2" id="KW-1185">Reference proteome</keyword>
<sequence>MLRNLRFLRNKVWGQLNAKIGHGVRPALMTMMMMCTNSHPNGEPQILLLHPFLPSISFPHSAGLTPTNQPPAASRGSSTIMRMRECGMGGEPGGPRSVVERV</sequence>
<accession>A0ABD2IBZ4</accession>
<organism evidence="1 2">
    <name type="scientific">Heterodera schachtii</name>
    <name type="common">Sugarbeet cyst nematode worm</name>
    <name type="synonym">Tylenchus schachtii</name>
    <dbReference type="NCBI Taxonomy" id="97005"/>
    <lineage>
        <taxon>Eukaryota</taxon>
        <taxon>Metazoa</taxon>
        <taxon>Ecdysozoa</taxon>
        <taxon>Nematoda</taxon>
        <taxon>Chromadorea</taxon>
        <taxon>Rhabditida</taxon>
        <taxon>Tylenchina</taxon>
        <taxon>Tylenchomorpha</taxon>
        <taxon>Tylenchoidea</taxon>
        <taxon>Heteroderidae</taxon>
        <taxon>Heteroderinae</taxon>
        <taxon>Heterodera</taxon>
    </lineage>
</organism>
<proteinExistence type="predicted"/>
<reference evidence="1 2" key="1">
    <citation type="submission" date="2024-10" db="EMBL/GenBank/DDBJ databases">
        <authorList>
            <person name="Kim D."/>
        </authorList>
    </citation>
    <scope>NUCLEOTIDE SEQUENCE [LARGE SCALE GENOMIC DNA]</scope>
    <source>
        <strain evidence="1">Taebaek</strain>
    </source>
</reference>
<name>A0ABD2IBZ4_HETSC</name>
<evidence type="ECO:0000313" key="2">
    <source>
        <dbReference type="Proteomes" id="UP001620645"/>
    </source>
</evidence>
<comment type="caution">
    <text evidence="1">The sequence shown here is derived from an EMBL/GenBank/DDBJ whole genome shotgun (WGS) entry which is preliminary data.</text>
</comment>
<dbReference type="AlphaFoldDB" id="A0ABD2IBZ4"/>
<dbReference type="EMBL" id="JBICCN010000356">
    <property type="protein sequence ID" value="KAL3074745.1"/>
    <property type="molecule type" value="Genomic_DNA"/>
</dbReference>
<evidence type="ECO:0000313" key="1">
    <source>
        <dbReference type="EMBL" id="KAL3074745.1"/>
    </source>
</evidence>
<gene>
    <name evidence="1" type="ORF">niasHS_014190</name>
</gene>
<dbReference type="Proteomes" id="UP001620645">
    <property type="component" value="Unassembled WGS sequence"/>
</dbReference>
<protein>
    <submittedName>
        <fullName evidence="1">Uncharacterized protein</fullName>
    </submittedName>
</protein>